<dbReference type="Proteomes" id="UP000789702">
    <property type="component" value="Unassembled WGS sequence"/>
</dbReference>
<proteinExistence type="predicted"/>
<gene>
    <name evidence="1" type="ORF">DHETER_LOCUS8647</name>
</gene>
<feature type="non-terminal residue" evidence="1">
    <location>
        <position position="151"/>
    </location>
</feature>
<reference evidence="1" key="1">
    <citation type="submission" date="2021-06" db="EMBL/GenBank/DDBJ databases">
        <authorList>
            <person name="Kallberg Y."/>
            <person name="Tangrot J."/>
            <person name="Rosling A."/>
        </authorList>
    </citation>
    <scope>NUCLEOTIDE SEQUENCE</scope>
    <source>
        <strain evidence="1">IL203A</strain>
    </source>
</reference>
<evidence type="ECO:0000313" key="1">
    <source>
        <dbReference type="EMBL" id="CAG8636857.1"/>
    </source>
</evidence>
<organism evidence="1 2">
    <name type="scientific">Dentiscutata heterogama</name>
    <dbReference type="NCBI Taxonomy" id="1316150"/>
    <lineage>
        <taxon>Eukaryota</taxon>
        <taxon>Fungi</taxon>
        <taxon>Fungi incertae sedis</taxon>
        <taxon>Mucoromycota</taxon>
        <taxon>Glomeromycotina</taxon>
        <taxon>Glomeromycetes</taxon>
        <taxon>Diversisporales</taxon>
        <taxon>Gigasporaceae</taxon>
        <taxon>Dentiscutata</taxon>
    </lineage>
</organism>
<protein>
    <submittedName>
        <fullName evidence="1">17007_t:CDS:1</fullName>
    </submittedName>
</protein>
<evidence type="ECO:0000313" key="2">
    <source>
        <dbReference type="Proteomes" id="UP000789702"/>
    </source>
</evidence>
<accession>A0ACA9NDY1</accession>
<name>A0ACA9NDY1_9GLOM</name>
<keyword evidence="2" id="KW-1185">Reference proteome</keyword>
<dbReference type="EMBL" id="CAJVPU010014037">
    <property type="protein sequence ID" value="CAG8636857.1"/>
    <property type="molecule type" value="Genomic_DNA"/>
</dbReference>
<comment type="caution">
    <text evidence="1">The sequence shown here is derived from an EMBL/GenBank/DDBJ whole genome shotgun (WGS) entry which is preliminary data.</text>
</comment>
<sequence>MHSRVVIIGSGPAGHTAALYLSRATLKPVMFEGFLANGFAAGGQLTTTTEVENYPGFPEGIMGTVMMDKFREQSIKFGTTIYTETISKIDISTRPFKLWRENNEDQEPDTADALIIATGAAAKRLNLPGEEKYWQKGISACAVCDGAVPIF</sequence>